<reference evidence="2 3" key="1">
    <citation type="submission" date="2019-02" db="EMBL/GenBank/DDBJ databases">
        <title>Kribbella capetownensis sp. nov. and Kribbella speibonae sp. nov., isolated from soil.</title>
        <authorList>
            <person name="Curtis S.M."/>
            <person name="Norton I."/>
            <person name="Everest G.J."/>
            <person name="Meyers P.R."/>
        </authorList>
    </citation>
    <scope>NUCLEOTIDE SEQUENCE [LARGE SCALE GENOMIC DNA]</scope>
    <source>
        <strain evidence="2 3">YM55</strain>
    </source>
</reference>
<feature type="compositionally biased region" description="Basic and acidic residues" evidence="1">
    <location>
        <begin position="340"/>
        <end position="353"/>
    </location>
</feature>
<dbReference type="AlphaFoldDB" id="A0A4V2M4E5"/>
<accession>A0A4V2M4E5</accession>
<evidence type="ECO:0000313" key="3">
    <source>
        <dbReference type="Proteomes" id="UP000294225"/>
    </source>
</evidence>
<protein>
    <recommendedName>
        <fullName evidence="4">Nucleotidyl transferase AbiEii/AbiGii toxin family protein</fullName>
    </recommendedName>
</protein>
<dbReference type="Proteomes" id="UP000294225">
    <property type="component" value="Unassembled WGS sequence"/>
</dbReference>
<dbReference type="Pfam" id="PF08843">
    <property type="entry name" value="AbiEii"/>
    <property type="match status" value="1"/>
</dbReference>
<evidence type="ECO:0008006" key="4">
    <source>
        <dbReference type="Google" id="ProtNLM"/>
    </source>
</evidence>
<sequence>MAEKQPYGDWQSLSRAIKDAAKKAVETGAATDVDALIRQAYFDRFLTRVFAAGADSGWLLKGGVSMLARVPRTRATKDVDLASSADDLDEAENALKLCVDVDMGDHLTFRLSARRPTGLGDNQPGVATRRLVFSCFDAETGRRIGDVPVDLVVGPAPVGQPEIVEPANRLQLGRPLVTRPYRLYPVVDQVADKVCATMATNYPGGKPSSRVKDLVDLVVIAQTQQIDLNELQVAIDTKRRLSGLEPFERFQIPADWTAEYKRLAKSTASVAGLTDAGEAEAFVAQLVDPALQSRRGPSAAWVPGTGWTDRAAAGAASIGAPATLSDGRRVHGHQQVRHGTPGEHWRTPRDRGR</sequence>
<dbReference type="InterPro" id="IPR014942">
    <property type="entry name" value="AbiEii"/>
</dbReference>
<gene>
    <name evidence="2" type="ORF">E0H92_23100</name>
</gene>
<proteinExistence type="predicted"/>
<feature type="region of interest" description="Disordered" evidence="1">
    <location>
        <begin position="321"/>
        <end position="353"/>
    </location>
</feature>
<name>A0A4V2M4E5_9ACTN</name>
<evidence type="ECO:0000256" key="1">
    <source>
        <dbReference type="SAM" id="MobiDB-lite"/>
    </source>
</evidence>
<dbReference type="RefSeq" id="WP_131497690.1">
    <property type="nucleotide sequence ID" value="NZ_SJKC01000003.1"/>
</dbReference>
<organism evidence="2 3">
    <name type="scientific">Kribbella speibonae</name>
    <dbReference type="NCBI Taxonomy" id="1572660"/>
    <lineage>
        <taxon>Bacteria</taxon>
        <taxon>Bacillati</taxon>
        <taxon>Actinomycetota</taxon>
        <taxon>Actinomycetes</taxon>
        <taxon>Propionibacteriales</taxon>
        <taxon>Kribbellaceae</taxon>
        <taxon>Kribbella</taxon>
    </lineage>
</organism>
<comment type="caution">
    <text evidence="2">The sequence shown here is derived from an EMBL/GenBank/DDBJ whole genome shotgun (WGS) entry which is preliminary data.</text>
</comment>
<evidence type="ECO:0000313" key="2">
    <source>
        <dbReference type="EMBL" id="TCC35622.1"/>
    </source>
</evidence>
<dbReference type="EMBL" id="SJKC01000003">
    <property type="protein sequence ID" value="TCC35622.1"/>
    <property type="molecule type" value="Genomic_DNA"/>
</dbReference>